<reference evidence="2" key="1">
    <citation type="journal article" date="2020" name="Stud. Mycol.">
        <title>101 Dothideomycetes genomes: a test case for predicting lifestyles and emergence of pathogens.</title>
        <authorList>
            <person name="Haridas S."/>
            <person name="Albert R."/>
            <person name="Binder M."/>
            <person name="Bloem J."/>
            <person name="Labutti K."/>
            <person name="Salamov A."/>
            <person name="Andreopoulos B."/>
            <person name="Baker S."/>
            <person name="Barry K."/>
            <person name="Bills G."/>
            <person name="Bluhm B."/>
            <person name="Cannon C."/>
            <person name="Castanera R."/>
            <person name="Culley D."/>
            <person name="Daum C."/>
            <person name="Ezra D."/>
            <person name="Gonzalez J."/>
            <person name="Henrissat B."/>
            <person name="Kuo A."/>
            <person name="Liang C."/>
            <person name="Lipzen A."/>
            <person name="Lutzoni F."/>
            <person name="Magnuson J."/>
            <person name="Mondo S."/>
            <person name="Nolan M."/>
            <person name="Ohm R."/>
            <person name="Pangilinan J."/>
            <person name="Park H.-J."/>
            <person name="Ramirez L."/>
            <person name="Alfaro M."/>
            <person name="Sun H."/>
            <person name="Tritt A."/>
            <person name="Yoshinaga Y."/>
            <person name="Zwiers L.-H."/>
            <person name="Turgeon B."/>
            <person name="Goodwin S."/>
            <person name="Spatafora J."/>
            <person name="Crous P."/>
            <person name="Grigoriev I."/>
        </authorList>
    </citation>
    <scope>NUCLEOTIDE SEQUENCE</scope>
    <source>
        <strain evidence="2">CBS 107.79</strain>
    </source>
</reference>
<evidence type="ECO:0000313" key="3">
    <source>
        <dbReference type="Proteomes" id="UP000800036"/>
    </source>
</evidence>
<sequence length="167" mass="19442">MRLRHLSLYSLPRSRSSSKPESSIFCTQQPTEVGWSHSYSSGGSTRRLKLRSRCVAPTEQRPPQPNFRRPARQSHNRNVWDGILQAWFLEWDDWDLQWDPVLEQMALLRIGYTLDAWIVPLGHQGFFRRSVPRNPSVAMEVKPFPSLNDAKEERWCSPEVQFHPSAA</sequence>
<protein>
    <submittedName>
        <fullName evidence="2">Uncharacterized protein</fullName>
    </submittedName>
</protein>
<proteinExistence type="predicted"/>
<dbReference type="Proteomes" id="UP000800036">
    <property type="component" value="Unassembled WGS sequence"/>
</dbReference>
<organism evidence="2 3">
    <name type="scientific">Bimuria novae-zelandiae CBS 107.79</name>
    <dbReference type="NCBI Taxonomy" id="1447943"/>
    <lineage>
        <taxon>Eukaryota</taxon>
        <taxon>Fungi</taxon>
        <taxon>Dikarya</taxon>
        <taxon>Ascomycota</taxon>
        <taxon>Pezizomycotina</taxon>
        <taxon>Dothideomycetes</taxon>
        <taxon>Pleosporomycetidae</taxon>
        <taxon>Pleosporales</taxon>
        <taxon>Massarineae</taxon>
        <taxon>Didymosphaeriaceae</taxon>
        <taxon>Bimuria</taxon>
    </lineage>
</organism>
<keyword evidence="3" id="KW-1185">Reference proteome</keyword>
<accession>A0A6A5VCQ4</accession>
<gene>
    <name evidence="2" type="ORF">BU23DRAFT_84341</name>
</gene>
<dbReference type="AlphaFoldDB" id="A0A6A5VCQ4"/>
<dbReference type="EMBL" id="ML976672">
    <property type="protein sequence ID" value="KAF1974925.1"/>
    <property type="molecule type" value="Genomic_DNA"/>
</dbReference>
<evidence type="ECO:0000256" key="1">
    <source>
        <dbReference type="SAM" id="MobiDB-lite"/>
    </source>
</evidence>
<evidence type="ECO:0000313" key="2">
    <source>
        <dbReference type="EMBL" id="KAF1974925.1"/>
    </source>
</evidence>
<name>A0A6A5VCQ4_9PLEO</name>
<feature type="region of interest" description="Disordered" evidence="1">
    <location>
        <begin position="34"/>
        <end position="72"/>
    </location>
</feature>
<feature type="compositionally biased region" description="Polar residues" evidence="1">
    <location>
        <begin position="34"/>
        <end position="44"/>
    </location>
</feature>